<dbReference type="EMBL" id="JADBFD010000004">
    <property type="protein sequence ID" value="MBE2887096.1"/>
    <property type="molecule type" value="Genomic_DNA"/>
</dbReference>
<gene>
    <name evidence="1" type="ORF">IIE05_03825</name>
</gene>
<comment type="caution">
    <text evidence="1">The sequence shown here is derived from an EMBL/GenBank/DDBJ whole genome shotgun (WGS) entry which is preliminary data.</text>
</comment>
<dbReference type="RefSeq" id="WP_192905117.1">
    <property type="nucleotide sequence ID" value="NZ_JADBFD010000004.1"/>
</dbReference>
<reference evidence="1 2" key="1">
    <citation type="submission" date="2020-10" db="EMBL/GenBank/DDBJ databases">
        <title>Investigation of anaerobic biodegradation of phenanthrene by a sulfate-dependent Geobacter anodireducens strain PheS2.</title>
        <authorList>
            <person name="Zhang Z."/>
        </authorList>
    </citation>
    <scope>NUCLEOTIDE SEQUENCE [LARGE SCALE GENOMIC DNA]</scope>
    <source>
        <strain evidence="1 2">PheS2</strain>
    </source>
</reference>
<protein>
    <submittedName>
        <fullName evidence="1">Uncharacterized protein</fullName>
    </submittedName>
</protein>
<accession>A0ABR9NS55</accession>
<keyword evidence="2" id="KW-1185">Reference proteome</keyword>
<name>A0ABR9NS55_9BACT</name>
<dbReference type="InterPro" id="IPR054686">
    <property type="entry name" value="GSU3473-like"/>
</dbReference>
<proteinExistence type="predicted"/>
<sequence>MVVLVRCIDDTITVALEAHLKQLIREGSITSFLRAGEWVDTVASPERKKRPAALNKARYVTLISGF</sequence>
<evidence type="ECO:0000313" key="2">
    <source>
        <dbReference type="Proteomes" id="UP000618926"/>
    </source>
</evidence>
<organism evidence="1 2">
    <name type="scientific">Geobacter anodireducens</name>
    <dbReference type="NCBI Taxonomy" id="1340425"/>
    <lineage>
        <taxon>Bacteria</taxon>
        <taxon>Pseudomonadati</taxon>
        <taxon>Thermodesulfobacteriota</taxon>
        <taxon>Desulfuromonadia</taxon>
        <taxon>Geobacterales</taxon>
        <taxon>Geobacteraceae</taxon>
        <taxon>Geobacter</taxon>
    </lineage>
</organism>
<evidence type="ECO:0000313" key="1">
    <source>
        <dbReference type="EMBL" id="MBE2887096.1"/>
    </source>
</evidence>
<dbReference type="Proteomes" id="UP000618926">
    <property type="component" value="Unassembled WGS sequence"/>
</dbReference>
<dbReference type="NCBIfam" id="NF045719">
    <property type="entry name" value="GSU3473_fam"/>
    <property type="match status" value="1"/>
</dbReference>